<keyword evidence="3" id="KW-0472">Membrane</keyword>
<dbReference type="eggNOG" id="ENOG50338Y0">
    <property type="taxonomic scope" value="Bacteria"/>
</dbReference>
<dbReference type="PROSITE" id="PS51257">
    <property type="entry name" value="PROKAR_LIPOPROTEIN"/>
    <property type="match status" value="1"/>
</dbReference>
<dbReference type="SUPFAM" id="SSF89392">
    <property type="entry name" value="Prokaryotic lipoproteins and lipoprotein localization factors"/>
    <property type="match status" value="1"/>
</dbReference>
<organism evidence="5 6">
    <name type="scientific">Saccharomonospora marina XMU15</name>
    <dbReference type="NCBI Taxonomy" id="882083"/>
    <lineage>
        <taxon>Bacteria</taxon>
        <taxon>Bacillati</taxon>
        <taxon>Actinomycetota</taxon>
        <taxon>Actinomycetes</taxon>
        <taxon>Pseudonocardiales</taxon>
        <taxon>Pseudonocardiaceae</taxon>
        <taxon>Saccharomonospora</taxon>
    </lineage>
</organism>
<comment type="subcellular location">
    <subcellularLocation>
        <location evidence="1">Cell envelope</location>
    </subcellularLocation>
</comment>
<proteinExistence type="inferred from homology"/>
<evidence type="ECO:0000256" key="3">
    <source>
        <dbReference type="ARBA" id="ARBA00022475"/>
    </source>
</evidence>
<evidence type="ECO:0000256" key="1">
    <source>
        <dbReference type="ARBA" id="ARBA00004196"/>
    </source>
</evidence>
<protein>
    <recommendedName>
        <fullName evidence="7">Lipoprotein LprG</fullName>
    </recommendedName>
</protein>
<dbReference type="OrthoDB" id="4763237at2"/>
<sequence>MPLRRTLLAMLAAVAGFATACTADAPDEQLPEAAALVRDAATAARDISSTHFTIDVNGTIPGLAVRGLDGDLTREGEAKGSGTIEQSGQLVEIEFVLKGNTLYLKGPTGGYQQIPVALSSSVYDPSAVLDPERGVSKLLSSLRDPVTDATEEIGGVETYKVTGTLPKEVLAGLLPGIDSEAEVTFWLRKDQRHLPVKATAAFPNDATVDVTLSDVDKPVTVSPPA</sequence>
<dbReference type="InterPro" id="IPR006311">
    <property type="entry name" value="TAT_signal"/>
</dbReference>
<dbReference type="InterPro" id="IPR029046">
    <property type="entry name" value="LolA/LolB/LppX"/>
</dbReference>
<evidence type="ECO:0000313" key="6">
    <source>
        <dbReference type="Proteomes" id="UP000004926"/>
    </source>
</evidence>
<dbReference type="PROSITE" id="PS51318">
    <property type="entry name" value="TAT"/>
    <property type="match status" value="1"/>
</dbReference>
<dbReference type="STRING" id="882083.SacmaDRAFT_0853"/>
<reference evidence="5 6" key="1">
    <citation type="journal article" date="2012" name="Stand. Genomic Sci.">
        <title>Genome sequence of the ocean sediment bacterium Saccharomonospora marina type strain (XMU15(T)).</title>
        <authorList>
            <person name="Klenk H.P."/>
            <person name="Lu M."/>
            <person name="Lucas S."/>
            <person name="Lapidus A."/>
            <person name="Copeland A."/>
            <person name="Pitluck S."/>
            <person name="Goodwin L.A."/>
            <person name="Han C."/>
            <person name="Tapia R."/>
            <person name="Brambilla E.M."/>
            <person name="Potter G."/>
            <person name="Land M."/>
            <person name="Ivanova N."/>
            <person name="Rohde M."/>
            <person name="Goker M."/>
            <person name="Detter J.C."/>
            <person name="Li W.J."/>
            <person name="Kyrpides N.C."/>
            <person name="Woyke T."/>
        </authorList>
    </citation>
    <scope>NUCLEOTIDE SEQUENCE [LARGE SCALE GENOMIC DNA]</scope>
    <source>
        <strain evidence="5 6">XMU15</strain>
    </source>
</reference>
<feature type="chain" id="PRO_5039310785" description="Lipoprotein LprG" evidence="4">
    <location>
        <begin position="21"/>
        <end position="225"/>
    </location>
</feature>
<evidence type="ECO:0000313" key="5">
    <source>
        <dbReference type="EMBL" id="EHR49146.1"/>
    </source>
</evidence>
<dbReference type="Gene3D" id="2.50.20.20">
    <property type="match status" value="1"/>
</dbReference>
<dbReference type="AlphaFoldDB" id="H5X8B4"/>
<dbReference type="RefSeq" id="WP_009152532.1">
    <property type="nucleotide sequence ID" value="NZ_CM001439.1"/>
</dbReference>
<evidence type="ECO:0008006" key="7">
    <source>
        <dbReference type="Google" id="ProtNLM"/>
    </source>
</evidence>
<gene>
    <name evidence="5" type="ORF">SacmaDRAFT_0853</name>
</gene>
<dbReference type="Proteomes" id="UP000004926">
    <property type="component" value="Chromosome"/>
</dbReference>
<evidence type="ECO:0000256" key="4">
    <source>
        <dbReference type="SAM" id="SignalP"/>
    </source>
</evidence>
<keyword evidence="6" id="KW-1185">Reference proteome</keyword>
<dbReference type="GO" id="GO:0030313">
    <property type="term" value="C:cell envelope"/>
    <property type="evidence" value="ECO:0007669"/>
    <property type="project" value="UniProtKB-SubCell"/>
</dbReference>
<feature type="signal peptide" evidence="4">
    <location>
        <begin position="1"/>
        <end position="20"/>
    </location>
</feature>
<comment type="similarity">
    <text evidence="2">Belongs to the LppX/LprAFG lipoprotein family.</text>
</comment>
<dbReference type="CDD" id="cd16334">
    <property type="entry name" value="LppX-like"/>
    <property type="match status" value="1"/>
</dbReference>
<dbReference type="EMBL" id="CM001439">
    <property type="protein sequence ID" value="EHR49146.1"/>
    <property type="molecule type" value="Genomic_DNA"/>
</dbReference>
<keyword evidence="4" id="KW-0732">Signal</keyword>
<accession>H5X8B4</accession>
<dbReference type="InterPro" id="IPR009830">
    <property type="entry name" value="LppX/LprAFG"/>
</dbReference>
<keyword evidence="3" id="KW-1003">Cell membrane</keyword>
<name>H5X8B4_9PSEU</name>
<dbReference type="HOGENOM" id="CLU_074100_2_0_11"/>
<evidence type="ECO:0000256" key="2">
    <source>
        <dbReference type="ARBA" id="ARBA00009194"/>
    </source>
</evidence>
<dbReference type="Pfam" id="PF07161">
    <property type="entry name" value="LppX_LprAFG"/>
    <property type="match status" value="1"/>
</dbReference>